<reference evidence="1" key="1">
    <citation type="submission" date="2021-05" db="EMBL/GenBank/DDBJ databases">
        <authorList>
            <person name="Alioto T."/>
            <person name="Alioto T."/>
            <person name="Gomez Garrido J."/>
        </authorList>
    </citation>
    <scope>NUCLEOTIDE SEQUENCE</scope>
</reference>
<evidence type="ECO:0000313" key="1">
    <source>
        <dbReference type="EMBL" id="CAG6765314.1"/>
    </source>
</evidence>
<name>A0A8D9EUC2_9HEMI</name>
<dbReference type="EMBL" id="HBUF01567848">
    <property type="protein sequence ID" value="CAG6765314.1"/>
    <property type="molecule type" value="Transcribed_RNA"/>
</dbReference>
<organism evidence="1">
    <name type="scientific">Cacopsylla melanoneura</name>
    <dbReference type="NCBI Taxonomy" id="428564"/>
    <lineage>
        <taxon>Eukaryota</taxon>
        <taxon>Metazoa</taxon>
        <taxon>Ecdysozoa</taxon>
        <taxon>Arthropoda</taxon>
        <taxon>Hexapoda</taxon>
        <taxon>Insecta</taxon>
        <taxon>Pterygota</taxon>
        <taxon>Neoptera</taxon>
        <taxon>Paraneoptera</taxon>
        <taxon>Hemiptera</taxon>
        <taxon>Sternorrhyncha</taxon>
        <taxon>Psylloidea</taxon>
        <taxon>Psyllidae</taxon>
        <taxon>Psyllinae</taxon>
        <taxon>Cacopsylla</taxon>
    </lineage>
</organism>
<sequence>MSTRKGVIGQVWGYKKPAYTYTLLQSIPEIAAILLFFRPKRPAPTVCYDHNSESLIDIRKIKFSLITQQKISKQMVLFVFKNKEPFTFYKSCKVVKSINR</sequence>
<protein>
    <submittedName>
        <fullName evidence="1">Uncharacterized protein</fullName>
    </submittedName>
</protein>
<proteinExistence type="predicted"/>
<dbReference type="AlphaFoldDB" id="A0A8D9EUC2"/>
<accession>A0A8D9EUC2</accession>